<keyword evidence="14" id="KW-1185">Reference proteome</keyword>
<feature type="domain" description="B box-type" evidence="12">
    <location>
        <begin position="328"/>
        <end position="374"/>
    </location>
</feature>
<evidence type="ECO:0000256" key="4">
    <source>
        <dbReference type="ARBA" id="ARBA00022771"/>
    </source>
</evidence>
<gene>
    <name evidence="13" type="ORF">ROHU_004962</name>
</gene>
<keyword evidence="6 10" id="KW-1133">Transmembrane helix</keyword>
<dbReference type="Pfam" id="PF26039">
    <property type="entry name" value="Dcst2"/>
    <property type="match status" value="1"/>
</dbReference>
<dbReference type="PROSITE" id="PS01359">
    <property type="entry name" value="ZF_PHD_1"/>
    <property type="match status" value="1"/>
</dbReference>
<evidence type="ECO:0000259" key="12">
    <source>
        <dbReference type="PROSITE" id="PS50119"/>
    </source>
</evidence>
<dbReference type="SUPFAM" id="SSF57903">
    <property type="entry name" value="FYVE/PHD zinc finger"/>
    <property type="match status" value="1"/>
</dbReference>
<dbReference type="EMBL" id="QBIY01011586">
    <property type="protein sequence ID" value="RXN30366.1"/>
    <property type="molecule type" value="Genomic_DNA"/>
</dbReference>
<dbReference type="Pfam" id="PF00643">
    <property type="entry name" value="zf-B_box"/>
    <property type="match status" value="1"/>
</dbReference>
<keyword evidence="4 8" id="KW-0863">Zinc-finger</keyword>
<dbReference type="Gene3D" id="3.30.160.60">
    <property type="entry name" value="Classic Zinc Finger"/>
    <property type="match status" value="1"/>
</dbReference>
<dbReference type="Gene3D" id="3.30.40.10">
    <property type="entry name" value="Zinc/RING finger domain, C3HC4 (zinc finger)"/>
    <property type="match status" value="1"/>
</dbReference>
<dbReference type="Pfam" id="PF07782">
    <property type="entry name" value="DC_STAMP"/>
    <property type="match status" value="1"/>
</dbReference>
<dbReference type="GO" id="GO:0008270">
    <property type="term" value="F:zinc ion binding"/>
    <property type="evidence" value="ECO:0007669"/>
    <property type="project" value="UniProtKB-KW"/>
</dbReference>
<organism evidence="13 14">
    <name type="scientific">Labeo rohita</name>
    <name type="common">Indian major carp</name>
    <name type="synonym">Cyprinus rohita</name>
    <dbReference type="NCBI Taxonomy" id="84645"/>
    <lineage>
        <taxon>Eukaryota</taxon>
        <taxon>Metazoa</taxon>
        <taxon>Chordata</taxon>
        <taxon>Craniata</taxon>
        <taxon>Vertebrata</taxon>
        <taxon>Euteleostomi</taxon>
        <taxon>Actinopterygii</taxon>
        <taxon>Neopterygii</taxon>
        <taxon>Teleostei</taxon>
        <taxon>Ostariophysi</taxon>
        <taxon>Cypriniformes</taxon>
        <taxon>Cyprinidae</taxon>
        <taxon>Labeoninae</taxon>
        <taxon>Labeonini</taxon>
        <taxon>Labeo</taxon>
    </lineage>
</organism>
<name>A0A498NEJ5_LABRO</name>
<dbReference type="PROSITE" id="PS50119">
    <property type="entry name" value="ZF_BBOX"/>
    <property type="match status" value="2"/>
</dbReference>
<dbReference type="PANTHER" id="PTHR21041">
    <property type="entry name" value="DENDRITIC CELL-SPECIFIC TRANSMEMBRANE PROTEIN"/>
    <property type="match status" value="1"/>
</dbReference>
<evidence type="ECO:0000256" key="5">
    <source>
        <dbReference type="ARBA" id="ARBA00022833"/>
    </source>
</evidence>
<reference evidence="13 14" key="1">
    <citation type="submission" date="2018-03" db="EMBL/GenBank/DDBJ databases">
        <title>Draft genome sequence of Rohu Carp (Labeo rohita).</title>
        <authorList>
            <person name="Das P."/>
            <person name="Kushwaha B."/>
            <person name="Joshi C.G."/>
            <person name="Kumar D."/>
            <person name="Nagpure N.S."/>
            <person name="Sahoo L."/>
            <person name="Das S.P."/>
            <person name="Bit A."/>
            <person name="Patnaik S."/>
            <person name="Meher P.K."/>
            <person name="Jayasankar P."/>
            <person name="Koringa P.G."/>
            <person name="Patel N.V."/>
            <person name="Hinsu A.T."/>
            <person name="Kumar R."/>
            <person name="Pandey M."/>
            <person name="Agarwal S."/>
            <person name="Srivastava S."/>
            <person name="Singh M."/>
            <person name="Iquebal M.A."/>
            <person name="Jaiswal S."/>
            <person name="Angadi U.B."/>
            <person name="Kumar N."/>
            <person name="Raza M."/>
            <person name="Shah T.M."/>
            <person name="Rai A."/>
            <person name="Jena J.K."/>
        </authorList>
    </citation>
    <scope>NUCLEOTIDE SEQUENCE [LARGE SCALE GENOMIC DNA]</scope>
    <source>
        <strain evidence="13">DASCIFA01</strain>
        <tissue evidence="13">Testis</tissue>
    </source>
</reference>
<feature type="transmembrane region" description="Helical" evidence="10">
    <location>
        <begin position="170"/>
        <end position="189"/>
    </location>
</feature>
<evidence type="ECO:0000256" key="10">
    <source>
        <dbReference type="SAM" id="Phobius"/>
    </source>
</evidence>
<dbReference type="SUPFAM" id="SSF57845">
    <property type="entry name" value="B-box zinc-binding domain"/>
    <property type="match status" value="1"/>
</dbReference>
<dbReference type="SMART" id="SM00336">
    <property type="entry name" value="BBOX"/>
    <property type="match status" value="2"/>
</dbReference>
<dbReference type="InterPro" id="IPR013083">
    <property type="entry name" value="Znf_RING/FYVE/PHD"/>
</dbReference>
<evidence type="ECO:0000259" key="11">
    <source>
        <dbReference type="PROSITE" id="PS50016"/>
    </source>
</evidence>
<dbReference type="InterPro" id="IPR000315">
    <property type="entry name" value="Znf_B-box"/>
</dbReference>
<dbReference type="InterPro" id="IPR001965">
    <property type="entry name" value="Znf_PHD"/>
</dbReference>
<accession>A0A498NEJ5</accession>
<dbReference type="InterPro" id="IPR019787">
    <property type="entry name" value="Znf_PHD-finger"/>
</dbReference>
<feature type="region of interest" description="Disordered" evidence="9">
    <location>
        <begin position="515"/>
        <end position="564"/>
    </location>
</feature>
<feature type="compositionally biased region" description="Polar residues" evidence="9">
    <location>
        <begin position="535"/>
        <end position="558"/>
    </location>
</feature>
<comment type="caution">
    <text evidence="13">The sequence shown here is derived from an EMBL/GenBank/DDBJ whole genome shotgun (WGS) entry which is preliminary data.</text>
</comment>
<dbReference type="AlphaFoldDB" id="A0A498NEJ5"/>
<evidence type="ECO:0000256" key="8">
    <source>
        <dbReference type="PROSITE-ProRule" id="PRU00024"/>
    </source>
</evidence>
<dbReference type="PROSITE" id="PS50016">
    <property type="entry name" value="ZF_PHD_2"/>
    <property type="match status" value="1"/>
</dbReference>
<dbReference type="CDD" id="cd15541">
    <property type="entry name" value="PHD_TIF1_like"/>
    <property type="match status" value="1"/>
</dbReference>
<comment type="subcellular location">
    <subcellularLocation>
        <location evidence="1">Membrane</location>
        <topology evidence="1">Multi-pass membrane protein</topology>
    </subcellularLocation>
</comment>
<dbReference type="InterPro" id="IPR051856">
    <property type="entry name" value="CSR-E3_Ligase_Protein"/>
</dbReference>
<sequence>MARNAYSMAGRAQNFIRALTESVRHVSRTLRNVLHFLANIGDVCNDNLGLPYQKCTRLFDEARENCMELLSVFSFLCHLLDGFQSLCGLARVGQLFCILPSYIADHMKTALAFPTIAAFDRIKKEFEFNISTSINFDLLLNNSQSIQDAAQKIMEEVSEELGLLQEVKLLLAYLGFFLLLFMYLQAVLYKNKYLHNDNFENIYITDQFIELDRKRSRQGKAAVLPLSQRETLTYIRPCSLYLTVRERRAMAVQVNGSGYASDIFRDIAASFDILQKGNITVLNKKCLMTPLEPDYMRYLLIDCPLCAQSFCLSEVTECAIFEDTSNNNKAPKCAGCEEGEVSGWCVQCEETLCLDCTSAHHRVKMTRDHEVTPKKPPTGWIQRRRCPSHPQESLRFFCLVCEELTCKDCQLISHRGHSFVQQEEAVGSQRQQLHCLLDSIRHQKETVTSSLLLLETRLKDIENIKVAAKKMLRQVVHSIYQTLVLKAMQMLKEIEDAGVSSTNVTDMDHLESNLASSLVSETAPKEPSPDPAHSSGPSSMYQEKCSRQAQDGQSSNKKNYGPKHWSIGMPATFRQLVEATSIPIRYVRVSLVRLPISLPPIGEPLPEFHLTTDTSTDHILVHESQGGQVKQVWRWYEDPVPSRSSSCSVSQDSSPESDVEFCAVCLSAGAALLCVKCGSAFHFDCHIPPILTKPGKDWVCLLCQDVNETLLYGSEELGTPGLSLQDQRKCEKLLLGLLCDENKSLLYSATKTHSNTAEFDIILGRLLGKRKPPYRTAAELVSDIWTLLDILMMNSERKNMVVRLKISFQQQVNESPCFFPKSLQQQGTNQNFRD</sequence>
<dbReference type="PANTHER" id="PTHR21041:SF6">
    <property type="entry name" value="DC-STAMP DOMAIN-CONTAINING PROTEIN 2"/>
    <property type="match status" value="1"/>
</dbReference>
<evidence type="ECO:0000256" key="9">
    <source>
        <dbReference type="SAM" id="MobiDB-lite"/>
    </source>
</evidence>
<feature type="domain" description="PHD-type" evidence="11">
    <location>
        <begin position="659"/>
        <end position="706"/>
    </location>
</feature>
<keyword evidence="5" id="KW-0862">Zinc</keyword>
<dbReference type="STRING" id="84645.A0A498NEJ5"/>
<dbReference type="InterPro" id="IPR011011">
    <property type="entry name" value="Znf_FYVE_PHD"/>
</dbReference>
<feature type="domain" description="B box-type" evidence="12">
    <location>
        <begin position="381"/>
        <end position="422"/>
    </location>
</feature>
<dbReference type="Pfam" id="PF00628">
    <property type="entry name" value="PHD"/>
    <property type="match status" value="1"/>
</dbReference>
<dbReference type="GO" id="GO:0016020">
    <property type="term" value="C:membrane"/>
    <property type="evidence" value="ECO:0007669"/>
    <property type="project" value="UniProtKB-SubCell"/>
</dbReference>
<evidence type="ECO:0000313" key="13">
    <source>
        <dbReference type="EMBL" id="RXN30366.1"/>
    </source>
</evidence>
<evidence type="ECO:0000256" key="7">
    <source>
        <dbReference type="ARBA" id="ARBA00023136"/>
    </source>
</evidence>
<dbReference type="Proteomes" id="UP000290572">
    <property type="component" value="Unassembled WGS sequence"/>
</dbReference>
<evidence type="ECO:0000256" key="1">
    <source>
        <dbReference type="ARBA" id="ARBA00004141"/>
    </source>
</evidence>
<proteinExistence type="predicted"/>
<keyword evidence="3" id="KW-0479">Metal-binding</keyword>
<dbReference type="InterPro" id="IPR019786">
    <property type="entry name" value="Zinc_finger_PHD-type_CS"/>
</dbReference>
<evidence type="ECO:0000256" key="6">
    <source>
        <dbReference type="ARBA" id="ARBA00022989"/>
    </source>
</evidence>
<keyword evidence="7 10" id="KW-0472">Membrane</keyword>
<dbReference type="SMART" id="SM00249">
    <property type="entry name" value="PHD"/>
    <property type="match status" value="1"/>
</dbReference>
<protein>
    <submittedName>
        <fullName evidence="13">DC-STAMP domain-containing 2</fullName>
    </submittedName>
</protein>
<evidence type="ECO:0000313" key="14">
    <source>
        <dbReference type="Proteomes" id="UP000290572"/>
    </source>
</evidence>
<evidence type="ECO:0000256" key="3">
    <source>
        <dbReference type="ARBA" id="ARBA00022723"/>
    </source>
</evidence>
<dbReference type="InterPro" id="IPR012858">
    <property type="entry name" value="DC_STAMP-like"/>
</dbReference>
<keyword evidence="2 10" id="KW-0812">Transmembrane</keyword>
<evidence type="ECO:0000256" key="2">
    <source>
        <dbReference type="ARBA" id="ARBA00022692"/>
    </source>
</evidence>